<dbReference type="InterPro" id="IPR005318">
    <property type="entry name" value="OM_porin_bac"/>
</dbReference>
<dbReference type="FunFam" id="2.40.160.10:FF:000008">
    <property type="entry name" value="OprD family porin"/>
    <property type="match status" value="1"/>
</dbReference>
<dbReference type="Gene3D" id="2.40.160.10">
    <property type="entry name" value="Porin"/>
    <property type="match status" value="1"/>
</dbReference>
<dbReference type="RefSeq" id="WP_042126353.1">
    <property type="nucleotide sequence ID" value="NZ_FZOL01000013.1"/>
</dbReference>
<reference evidence="7" key="1">
    <citation type="submission" date="2017-06" db="EMBL/GenBank/DDBJ databases">
        <authorList>
            <person name="Varghese N."/>
            <person name="Submissions S."/>
        </authorList>
    </citation>
    <scope>NUCLEOTIDE SEQUENCE [LARGE SCALE GENOMIC DNA]</scope>
    <source>
        <strain evidence="7">DSM 22348</strain>
    </source>
</reference>
<accession>A0A239GJ93</accession>
<comment type="similarity">
    <text evidence="1">Belongs to the outer membrane porin (Opr) (TC 1.B.25) family.</text>
</comment>
<dbReference type="OrthoDB" id="6759120at2"/>
<gene>
    <name evidence="6" type="ORF">SAMN05444352_11320</name>
</gene>
<dbReference type="EMBL" id="FZOL01000013">
    <property type="protein sequence ID" value="SNS69219.1"/>
    <property type="molecule type" value="Genomic_DNA"/>
</dbReference>
<dbReference type="PROSITE" id="PS51257">
    <property type="entry name" value="PROKAR_LIPOPROTEIN"/>
    <property type="match status" value="1"/>
</dbReference>
<evidence type="ECO:0000256" key="2">
    <source>
        <dbReference type="ARBA" id="ARBA00022448"/>
    </source>
</evidence>
<feature type="region of interest" description="Disordered" evidence="4">
    <location>
        <begin position="181"/>
        <end position="200"/>
    </location>
</feature>
<organism evidence="6 7">
    <name type="scientific">Pseudomonas japonica</name>
    <dbReference type="NCBI Taxonomy" id="256466"/>
    <lineage>
        <taxon>Bacteria</taxon>
        <taxon>Pseudomonadati</taxon>
        <taxon>Pseudomonadota</taxon>
        <taxon>Gammaproteobacteria</taxon>
        <taxon>Pseudomonadales</taxon>
        <taxon>Pseudomonadaceae</taxon>
        <taxon>Pseudomonas</taxon>
    </lineage>
</organism>
<keyword evidence="3 5" id="KW-0732">Signal</keyword>
<dbReference type="InterPro" id="IPR023614">
    <property type="entry name" value="Porin_dom_sf"/>
</dbReference>
<evidence type="ECO:0000313" key="7">
    <source>
        <dbReference type="Proteomes" id="UP000198407"/>
    </source>
</evidence>
<evidence type="ECO:0000313" key="6">
    <source>
        <dbReference type="EMBL" id="SNS69219.1"/>
    </source>
</evidence>
<feature type="chain" id="PRO_5011317677" evidence="5">
    <location>
        <begin position="26"/>
        <end position="420"/>
    </location>
</feature>
<protein>
    <submittedName>
        <fullName evidence="6">Outer membrane porin, OprD family</fullName>
    </submittedName>
</protein>
<evidence type="ECO:0000256" key="5">
    <source>
        <dbReference type="SAM" id="SignalP"/>
    </source>
</evidence>
<evidence type="ECO:0000256" key="4">
    <source>
        <dbReference type="SAM" id="MobiDB-lite"/>
    </source>
</evidence>
<keyword evidence="7" id="KW-1185">Reference proteome</keyword>
<dbReference type="AlphaFoldDB" id="A0A239GJ93"/>
<dbReference type="PANTHER" id="PTHR34596">
    <property type="entry name" value="CHITOPORIN"/>
    <property type="match status" value="1"/>
</dbReference>
<dbReference type="PANTHER" id="PTHR34596:SF2">
    <property type="entry name" value="CHITOPORIN"/>
    <property type="match status" value="1"/>
</dbReference>
<feature type="compositionally biased region" description="Low complexity" evidence="4">
    <location>
        <begin position="190"/>
        <end position="200"/>
    </location>
</feature>
<dbReference type="Proteomes" id="UP000198407">
    <property type="component" value="Unassembled WGS sequence"/>
</dbReference>
<proteinExistence type="inferred from homology"/>
<dbReference type="Pfam" id="PF03573">
    <property type="entry name" value="OprD"/>
    <property type="match status" value="1"/>
</dbReference>
<dbReference type="STRING" id="1215104.GCA_000730585_02220"/>
<dbReference type="GO" id="GO:0015288">
    <property type="term" value="F:porin activity"/>
    <property type="evidence" value="ECO:0007669"/>
    <property type="project" value="TreeGrafter"/>
</dbReference>
<dbReference type="GO" id="GO:0016020">
    <property type="term" value="C:membrane"/>
    <property type="evidence" value="ECO:0007669"/>
    <property type="project" value="InterPro"/>
</dbReference>
<keyword evidence="2" id="KW-0813">Transport</keyword>
<sequence length="420" mass="46451">MKHSLPVTHLLLAGCALAPALPASAALLDDSKASLELRNFYMNRDFRQAGAPQAKAEEWAQGLLLRYESGFTEGDIGVGIDALGLLGIKLDSGGGRSGTQLLKQDRESREAQDEYGELGLTAKFKVSRTVLKLGALQPRLPSVSYNDARLLPQSFRGGHLNSQEIDGLTLDAGRLSQVNQRNSSDFEDMSASSGSAGATGIKSSKTSDAFNFAGLTYRWNDQLSGAWHYGELEDIYRQHILSLTHTLRFDDQRSLRSEVRAARARDDGSSNVDNDAYGAMLTYRQAAHSVAFAYQRMAGDTGYAYIAGSDPFLFNYVQFGDFANRDERSWQARYDYDFSALGIPGLTFMSRYISGSDIELGGGRPSGEEWERDTDIAYVFQSGPLRNLGVKWRNATIRTRHFANDLDDNRLILSYTLPLW</sequence>
<evidence type="ECO:0000256" key="3">
    <source>
        <dbReference type="ARBA" id="ARBA00022729"/>
    </source>
</evidence>
<name>A0A239GJ93_9PSED</name>
<evidence type="ECO:0000256" key="1">
    <source>
        <dbReference type="ARBA" id="ARBA00009075"/>
    </source>
</evidence>
<feature type="signal peptide" evidence="5">
    <location>
        <begin position="1"/>
        <end position="25"/>
    </location>
</feature>